<feature type="domain" description="FecR N-terminal" evidence="2">
    <location>
        <begin position="7"/>
        <end position="48"/>
    </location>
</feature>
<dbReference type="RefSeq" id="WP_047149570.1">
    <property type="nucleotide sequence ID" value="NZ_CP091311.1"/>
</dbReference>
<dbReference type="PANTHER" id="PTHR30273:SF2">
    <property type="entry name" value="PROTEIN FECR"/>
    <property type="match status" value="1"/>
</dbReference>
<evidence type="ECO:0000259" key="1">
    <source>
        <dbReference type="Pfam" id="PF04773"/>
    </source>
</evidence>
<gene>
    <name evidence="3" type="ORF">H4C44_09155</name>
</gene>
<name>A0A7W2JHX6_9PSED</name>
<proteinExistence type="predicted"/>
<dbReference type="Pfam" id="PF04773">
    <property type="entry name" value="FecR"/>
    <property type="match status" value="1"/>
</dbReference>
<accession>A0A7W2JHX6</accession>
<dbReference type="InterPro" id="IPR006860">
    <property type="entry name" value="FecR"/>
</dbReference>
<evidence type="ECO:0000259" key="2">
    <source>
        <dbReference type="Pfam" id="PF16220"/>
    </source>
</evidence>
<protein>
    <submittedName>
        <fullName evidence="3">FecR domain-containing protein</fullName>
    </submittedName>
</protein>
<dbReference type="Gene3D" id="2.60.120.1440">
    <property type="match status" value="1"/>
</dbReference>
<dbReference type="AlphaFoldDB" id="A0A7W2JHX6"/>
<dbReference type="InterPro" id="IPR032623">
    <property type="entry name" value="FecR_N"/>
</dbReference>
<reference evidence="3 4" key="1">
    <citation type="submission" date="2020-07" db="EMBL/GenBank/DDBJ databases">
        <title>Diversity of carbapenemase encoding genes among Pseudomonas putida group clinical isolates in a tertiary Brazilian hospital.</title>
        <authorList>
            <person name="Alberto-Lei F."/>
            <person name="Nodari C.S."/>
            <person name="Streling A.P."/>
            <person name="Paulino J.T."/>
            <person name="Bessa-Neto F.O."/>
            <person name="Cayo R."/>
            <person name="Gales A.C."/>
        </authorList>
    </citation>
    <scope>NUCLEOTIDE SEQUENCE [LARGE SCALE GENOMIC DNA]</scope>
    <source>
        <strain evidence="3 4">14535</strain>
    </source>
</reference>
<organism evidence="3 4">
    <name type="scientific">Pseudomonas juntendi</name>
    <dbReference type="NCBI Taxonomy" id="2666183"/>
    <lineage>
        <taxon>Bacteria</taxon>
        <taxon>Pseudomonadati</taxon>
        <taxon>Pseudomonadota</taxon>
        <taxon>Gammaproteobacteria</taxon>
        <taxon>Pseudomonadales</taxon>
        <taxon>Pseudomonadaceae</taxon>
        <taxon>Pseudomonas</taxon>
    </lineage>
</organism>
<dbReference type="Proteomes" id="UP000556620">
    <property type="component" value="Unassembled WGS sequence"/>
</dbReference>
<evidence type="ECO:0000313" key="3">
    <source>
        <dbReference type="EMBL" id="MBA6059336.1"/>
    </source>
</evidence>
<dbReference type="Pfam" id="PF16220">
    <property type="entry name" value="DUF4880"/>
    <property type="match status" value="1"/>
</dbReference>
<dbReference type="EMBL" id="JACGCU010000011">
    <property type="protein sequence ID" value="MBA6059336.1"/>
    <property type="molecule type" value="Genomic_DNA"/>
</dbReference>
<evidence type="ECO:0000313" key="4">
    <source>
        <dbReference type="Proteomes" id="UP000556620"/>
    </source>
</evidence>
<dbReference type="GO" id="GO:0016989">
    <property type="term" value="F:sigma factor antagonist activity"/>
    <property type="evidence" value="ECO:0007669"/>
    <property type="project" value="TreeGrafter"/>
</dbReference>
<sequence>MNQVLAQAVEWHVRLNDSSATQATRAQWQAWLDADPVHAQAWQRVERLQQRLSLAPAGVVSTTIEQARQHRRAVLKQLVVLLGVGATGWAGYRASPFAADYSTGVGQRQRLTLADGSVLVLDTATRVDVLFDAQQRLIVLRQGAILVDTAKDARALSVQTAQGRVEALGTRFTVRQDDGTTRVAVQAHAVRVRPQLGLGQALRAEAGQAVSFSATTIGPLQPAPEQGSAWARGMLVAVDWRLDAVLAELSRYRHGVLSCSPDIAGLRISGTFLLDDTEGALANLEASLPVRVRRLTRYWVRLERQAA</sequence>
<feature type="domain" description="FecR protein" evidence="1">
    <location>
        <begin position="100"/>
        <end position="190"/>
    </location>
</feature>
<dbReference type="PANTHER" id="PTHR30273">
    <property type="entry name" value="PERIPLASMIC SIGNAL SENSOR AND SIGMA FACTOR ACTIVATOR FECR-RELATED"/>
    <property type="match status" value="1"/>
</dbReference>
<dbReference type="PIRSF" id="PIRSF018266">
    <property type="entry name" value="FecR"/>
    <property type="match status" value="1"/>
</dbReference>
<dbReference type="InterPro" id="IPR012373">
    <property type="entry name" value="Ferrdict_sens_TM"/>
</dbReference>
<comment type="caution">
    <text evidence="3">The sequence shown here is derived from an EMBL/GenBank/DDBJ whole genome shotgun (WGS) entry which is preliminary data.</text>
</comment>